<comment type="caution">
    <text evidence="2">The sequence shown here is derived from an EMBL/GenBank/DDBJ whole genome shotgun (WGS) entry which is preliminary data.</text>
</comment>
<gene>
    <name evidence="2" type="ORF">GpartN1_g2491.t1</name>
</gene>
<keyword evidence="3" id="KW-1185">Reference proteome</keyword>
<proteinExistence type="predicted"/>
<organism evidence="2 3">
    <name type="scientific">Galdieria partita</name>
    <dbReference type="NCBI Taxonomy" id="83374"/>
    <lineage>
        <taxon>Eukaryota</taxon>
        <taxon>Rhodophyta</taxon>
        <taxon>Bangiophyceae</taxon>
        <taxon>Galdieriales</taxon>
        <taxon>Galdieriaceae</taxon>
        <taxon>Galdieria</taxon>
    </lineage>
</organism>
<dbReference type="OrthoDB" id="10361574at2759"/>
<evidence type="ECO:0000313" key="2">
    <source>
        <dbReference type="EMBL" id="GJQ10700.1"/>
    </source>
</evidence>
<reference evidence="2" key="2">
    <citation type="submission" date="2022-01" db="EMBL/GenBank/DDBJ databases">
        <authorList>
            <person name="Hirooka S."/>
            <person name="Miyagishima S.Y."/>
        </authorList>
    </citation>
    <scope>NUCLEOTIDE SEQUENCE</scope>
    <source>
        <strain evidence="2">NBRC 102759</strain>
    </source>
</reference>
<reference evidence="2" key="1">
    <citation type="journal article" date="2022" name="Proc. Natl. Acad. Sci. U.S.A.">
        <title>Life cycle and functional genomics of the unicellular red alga Galdieria for elucidating algal and plant evolution and industrial use.</title>
        <authorList>
            <person name="Hirooka S."/>
            <person name="Itabashi T."/>
            <person name="Ichinose T.M."/>
            <person name="Onuma R."/>
            <person name="Fujiwara T."/>
            <person name="Yamashita S."/>
            <person name="Jong L.W."/>
            <person name="Tomita R."/>
            <person name="Iwane A.H."/>
            <person name="Miyagishima S.Y."/>
        </authorList>
    </citation>
    <scope>NUCLEOTIDE SEQUENCE</scope>
    <source>
        <strain evidence="2">NBRC 102759</strain>
    </source>
</reference>
<accession>A0A9C7PUF5</accession>
<dbReference type="AlphaFoldDB" id="A0A9C7PUF5"/>
<sequence>MERVFGFSCLSHCWIAHSYNRVRRPCINYSSFQCKFFKSTPESTQGHIQSRNKATKHRQRATCLRAQVKLPQIGEVQTANFDQCIPLARKICFRLQEEPQDEEAYKVLKELLSREEGARAFFVEYLSDYELSLPDKKPPFKLEKLLKDCDAYVPNLLARNLAMSVAREVDLAKDFGGTEKEQRESSLSGNWTDNVEDGHGGPTMVKERTSLLIDSIASSEIARELVAMWFSIRSRKGKYAHFLERQNFRKDQLDVLQRTLEMFIGA</sequence>
<dbReference type="EMBL" id="BQMJ01000017">
    <property type="protein sequence ID" value="GJQ10700.1"/>
    <property type="molecule type" value="Genomic_DNA"/>
</dbReference>
<name>A0A9C7PUF5_9RHOD</name>
<evidence type="ECO:0000313" key="3">
    <source>
        <dbReference type="Proteomes" id="UP001061958"/>
    </source>
</evidence>
<protein>
    <submittedName>
        <fullName evidence="2">Uncharacterized protein</fullName>
    </submittedName>
</protein>
<evidence type="ECO:0000256" key="1">
    <source>
        <dbReference type="SAM" id="MobiDB-lite"/>
    </source>
</evidence>
<feature type="region of interest" description="Disordered" evidence="1">
    <location>
        <begin position="177"/>
        <end position="200"/>
    </location>
</feature>
<dbReference type="Proteomes" id="UP001061958">
    <property type="component" value="Unassembled WGS sequence"/>
</dbReference>